<protein>
    <submittedName>
        <fullName evidence="1">Uncharacterized protein</fullName>
    </submittedName>
</protein>
<dbReference type="Gene3D" id="1.25.40.10">
    <property type="entry name" value="Tetratricopeptide repeat domain"/>
    <property type="match status" value="1"/>
</dbReference>
<proteinExistence type="predicted"/>
<accession>A0A563VR31</accession>
<dbReference type="AlphaFoldDB" id="A0A563VR31"/>
<name>A0A563VR31_9CYAN</name>
<dbReference type="Proteomes" id="UP000320055">
    <property type="component" value="Unassembled WGS sequence"/>
</dbReference>
<evidence type="ECO:0000313" key="1">
    <source>
        <dbReference type="EMBL" id="VEP13861.1"/>
    </source>
</evidence>
<dbReference type="RefSeq" id="WP_144872100.1">
    <property type="nucleotide sequence ID" value="NZ_LR213969.1"/>
</dbReference>
<dbReference type="InterPro" id="IPR011990">
    <property type="entry name" value="TPR-like_helical_dom_sf"/>
</dbReference>
<evidence type="ECO:0000313" key="2">
    <source>
        <dbReference type="Proteomes" id="UP000320055"/>
    </source>
</evidence>
<dbReference type="EMBL" id="CAACVJ010000139">
    <property type="protein sequence ID" value="VEP13861.1"/>
    <property type="molecule type" value="Genomic_DNA"/>
</dbReference>
<sequence>MQTIQEQFSWCDVEPEVKQLLLLASDNWEYTDLAEKYIREALFKASNNLDVLIGAYRFFFYKHQPATALSIAEQVLQTIATREHLPIEWSELKSILLARKLEPKIRLYLNAYAAKGLILAQLGKIESAKAISERVREIDDSREFCSTTVFEVITRSPDEEEDE</sequence>
<dbReference type="OrthoDB" id="511267at2"/>
<reference evidence="1 2" key="1">
    <citation type="submission" date="2019-01" db="EMBL/GenBank/DDBJ databases">
        <authorList>
            <person name="Brito A."/>
        </authorList>
    </citation>
    <scope>NUCLEOTIDE SEQUENCE [LARGE SCALE GENOMIC DNA]</scope>
    <source>
        <strain evidence="1">1</strain>
    </source>
</reference>
<gene>
    <name evidence="1" type="ORF">H1P_2230007</name>
</gene>
<organism evidence="1 2">
    <name type="scientific">Hyella patelloides LEGE 07179</name>
    <dbReference type="NCBI Taxonomy" id="945734"/>
    <lineage>
        <taxon>Bacteria</taxon>
        <taxon>Bacillati</taxon>
        <taxon>Cyanobacteriota</taxon>
        <taxon>Cyanophyceae</taxon>
        <taxon>Pleurocapsales</taxon>
        <taxon>Hyellaceae</taxon>
        <taxon>Hyella</taxon>
    </lineage>
</organism>
<keyword evidence="2" id="KW-1185">Reference proteome</keyword>